<dbReference type="EMBL" id="CM024793">
    <property type="protein sequence ID" value="KAG8002548.1"/>
    <property type="molecule type" value="Genomic_DNA"/>
</dbReference>
<dbReference type="Proteomes" id="UP000805704">
    <property type="component" value="Chromosome 5"/>
</dbReference>
<gene>
    <name evidence="1" type="primary">MTG2</name>
    <name evidence="1" type="ORF">GBF38_015005</name>
</gene>
<proteinExistence type="predicted"/>
<evidence type="ECO:0000313" key="1">
    <source>
        <dbReference type="EMBL" id="KAG8002548.1"/>
    </source>
</evidence>
<comment type="caution">
    <text evidence="1">The sequence shown here is derived from an EMBL/GenBank/DDBJ whole genome shotgun (WGS) entry which is preliminary data.</text>
</comment>
<reference evidence="1" key="1">
    <citation type="submission" date="2020-04" db="EMBL/GenBank/DDBJ databases">
        <title>A chromosome-scale assembly and high-density genetic map of the yellow drum (Nibea albiflora) genome.</title>
        <authorList>
            <person name="Xu D."/>
            <person name="Zhang W."/>
            <person name="Chen R."/>
            <person name="Tan P."/>
            <person name="Wang L."/>
            <person name="Song H."/>
            <person name="Tian L."/>
            <person name="Zhu Q."/>
            <person name="Wang B."/>
        </authorList>
    </citation>
    <scope>NUCLEOTIDE SEQUENCE</scope>
    <source>
        <strain evidence="1">ZJHYS-2018</strain>
    </source>
</reference>
<name>A0ACB7ELN1_NIBAL</name>
<sequence>MLDENHHLIQCIMDYQSKGKTAECTQYQQILHRNLVYLATIADSNQNMQSLLPAPPTSNMSMGPGGMGPSGGHGPTNLNDNMTPGLPPTSMMQSQMSNGSSHAPMQQQSGQVQSAIPSASLSLPASSYGSSASASGYSHTAPSSQGSMIQGPGPGYGSSSSSSSTPSSSSSSSRSNLNMQSNQVSMMHQQSATPHYSSAQAGGQHYQGQQAMGMMGQGSQGSSMMSQRPMGSYRSSQQGSAQQYMGQDEFYGEQYGHTQSSSEPINQQYYPDGHGEYSYQQSSYGEQGYDRSFDESQHYYEGGNSQYSQQQSQYQQGSGQQQQFSQQQYSSQQGYSGQPQGYGPGQGGSSQYSQYQQGQSQQYGSYRSSQGGPGAQAQRPYAYEQANGRGDIIKQSLAFCTIISEVCQLNGAMLATLTRVKTPRWLSPDILLGPMLRQEVRRRNELWRRRVAGGFRDVSTSCTLCAKVRGNPSRTEKLSEKKLTRHFVDHRRVKLVAGSGGKGVCTFHSEPRKEWGGPDGGNGGDGGSIFIKADRYVKSLAQIVPVYRGEDGQPGGSKNCYGRKGNSTYISVPLGTVVKEQGEIVVDLSEHGQEYLAVYGGIGGKGNRFFLSNENRAPLTATPGMEGQERVLQLELRTMAHAGLVGFPNAGKSSLLRAISNARPAVAAYPFTTLNPHVGIVKYRDHEQVAVADIPGIIRGAHLNRGLGISFLRHIERCRFLLFVLDLSAPEPWIQLEHLRYELDQYEHGLSQRPQAIIANKMDLPEAQGKLETLKSLVTQRVIPLSALTGQNTEELILHLRELYDGYLQESSGEGKATRW</sequence>
<evidence type="ECO:0000313" key="2">
    <source>
        <dbReference type="Proteomes" id="UP000805704"/>
    </source>
</evidence>
<protein>
    <submittedName>
        <fullName evidence="1">Mitochondrial ribosome-associated GTPase 2</fullName>
    </submittedName>
</protein>
<keyword evidence="2" id="KW-1185">Reference proteome</keyword>
<accession>A0ACB7ELN1</accession>
<organism evidence="1 2">
    <name type="scientific">Nibea albiflora</name>
    <name type="common">Yellow drum</name>
    <name type="synonym">Corvina albiflora</name>
    <dbReference type="NCBI Taxonomy" id="240163"/>
    <lineage>
        <taxon>Eukaryota</taxon>
        <taxon>Metazoa</taxon>
        <taxon>Chordata</taxon>
        <taxon>Craniata</taxon>
        <taxon>Vertebrata</taxon>
        <taxon>Euteleostomi</taxon>
        <taxon>Actinopterygii</taxon>
        <taxon>Neopterygii</taxon>
        <taxon>Teleostei</taxon>
        <taxon>Neoteleostei</taxon>
        <taxon>Acanthomorphata</taxon>
        <taxon>Eupercaria</taxon>
        <taxon>Sciaenidae</taxon>
        <taxon>Nibea</taxon>
    </lineage>
</organism>